<dbReference type="EMBL" id="LAZR01024104">
    <property type="protein sequence ID" value="KKL76254.1"/>
    <property type="molecule type" value="Genomic_DNA"/>
</dbReference>
<protein>
    <recommendedName>
        <fullName evidence="2">Transposase IS204/IS1001/IS1096/IS1165 DDE domain-containing protein</fullName>
    </recommendedName>
</protein>
<gene>
    <name evidence="1" type="ORF">LCGC14_2046700</name>
</gene>
<evidence type="ECO:0008006" key="2">
    <source>
        <dbReference type="Google" id="ProtNLM"/>
    </source>
</evidence>
<organism evidence="1">
    <name type="scientific">marine sediment metagenome</name>
    <dbReference type="NCBI Taxonomy" id="412755"/>
    <lineage>
        <taxon>unclassified sequences</taxon>
        <taxon>metagenomes</taxon>
        <taxon>ecological metagenomes</taxon>
    </lineage>
</organism>
<proteinExistence type="predicted"/>
<accession>A0A0F9EQF9</accession>
<feature type="non-terminal residue" evidence="1">
    <location>
        <position position="1"/>
    </location>
</feature>
<evidence type="ECO:0000313" key="1">
    <source>
        <dbReference type="EMBL" id="KKL76254.1"/>
    </source>
</evidence>
<dbReference type="AlphaFoldDB" id="A0A0F9EQF9"/>
<sequence>SHMETKGVSSAIISAVRVGVVEQLRSIAKYPFDGARIQYVEKQFIETLGKSGASGLSELFSQNDERAKAIIHDGQKHYRKFLALGRYLTLLGEISLKRGIYQSNKANRSICPLEVRLKFINDYVSFAAAEYICYSLASMTLREFVKHCKKWTLMKPSEGTTKRVLEYVGDFLETSGFLNTIQSKQAVSKKAVTLAMSMDSTSVLIRKKGWKHATAATLSTYDCEGNRLDTVYIGRMPEKGKTQAKRLLEKEVEAITKKHEFKYIVCIADGARDLWLFFRKKYPNAIHVVDFFHVCEHLSKLSELLFKDSSDAKAWYKKHRTILKEDPNGAPKVIRAVRYRRNKTKKNPEIEAELKYLQRNRRRMNYFELKQNNLPIGSGVVEAACKNLIGARLKKSGMRWTINGGQAVLTLRSLILSNRWEHFWTFFINRHFPEFGT</sequence>
<name>A0A0F9EQF9_9ZZZZ</name>
<comment type="caution">
    <text evidence="1">The sequence shown here is derived from an EMBL/GenBank/DDBJ whole genome shotgun (WGS) entry which is preliminary data.</text>
</comment>
<reference evidence="1" key="1">
    <citation type="journal article" date="2015" name="Nature">
        <title>Complex archaea that bridge the gap between prokaryotes and eukaryotes.</title>
        <authorList>
            <person name="Spang A."/>
            <person name="Saw J.H."/>
            <person name="Jorgensen S.L."/>
            <person name="Zaremba-Niedzwiedzka K."/>
            <person name="Martijn J."/>
            <person name="Lind A.E."/>
            <person name="van Eijk R."/>
            <person name="Schleper C."/>
            <person name="Guy L."/>
            <person name="Ettema T.J."/>
        </authorList>
    </citation>
    <scope>NUCLEOTIDE SEQUENCE</scope>
</reference>